<dbReference type="Gene3D" id="1.10.150.670">
    <property type="entry name" value="Crossover junction endonuclease EME1, DNA-binding domain"/>
    <property type="match status" value="1"/>
</dbReference>
<evidence type="ECO:0000256" key="12">
    <source>
        <dbReference type="ARBA" id="ARBA00023254"/>
    </source>
</evidence>
<evidence type="ECO:0000256" key="11">
    <source>
        <dbReference type="ARBA" id="ARBA00023242"/>
    </source>
</evidence>
<reference evidence="14 15" key="1">
    <citation type="submission" date="2024-05" db="EMBL/GenBank/DDBJ databases">
        <title>A draft genome resource for the thread blight pathogen Marasmius tenuissimus strain MS-2.</title>
        <authorList>
            <person name="Yulfo-Soto G.E."/>
            <person name="Baruah I.K."/>
            <person name="Amoako-Attah I."/>
            <person name="Bukari Y."/>
            <person name="Meinhardt L.W."/>
            <person name="Bailey B.A."/>
            <person name="Cohen S.P."/>
        </authorList>
    </citation>
    <scope>NUCLEOTIDE SEQUENCE [LARGE SCALE GENOMIC DNA]</scope>
    <source>
        <strain evidence="14 15">MS-2</strain>
    </source>
</reference>
<feature type="compositionally biased region" description="Basic and acidic residues" evidence="13">
    <location>
        <begin position="162"/>
        <end position="231"/>
    </location>
</feature>
<dbReference type="Pfam" id="PF21292">
    <property type="entry name" value="EME1-MUS81_C"/>
    <property type="match status" value="1"/>
</dbReference>
<evidence type="ECO:0000256" key="3">
    <source>
        <dbReference type="ARBA" id="ARBA00022722"/>
    </source>
</evidence>
<dbReference type="InterPro" id="IPR042530">
    <property type="entry name" value="EME1/EME2_C"/>
</dbReference>
<evidence type="ECO:0000313" key="15">
    <source>
        <dbReference type="Proteomes" id="UP001437256"/>
    </source>
</evidence>
<organism evidence="14 15">
    <name type="scientific">Marasmius tenuissimus</name>
    <dbReference type="NCBI Taxonomy" id="585030"/>
    <lineage>
        <taxon>Eukaryota</taxon>
        <taxon>Fungi</taxon>
        <taxon>Dikarya</taxon>
        <taxon>Basidiomycota</taxon>
        <taxon>Agaricomycotina</taxon>
        <taxon>Agaricomycetes</taxon>
        <taxon>Agaricomycetidae</taxon>
        <taxon>Agaricales</taxon>
        <taxon>Marasmiineae</taxon>
        <taxon>Marasmiaceae</taxon>
        <taxon>Marasmius</taxon>
    </lineage>
</organism>
<keyword evidence="11" id="KW-0539">Nucleus</keyword>
<sequence>MSYRNLGVIDISDTDSDSESLPPSSQVDYPPTSSQPASDIELIDINSDDEQAEEDCPQAANLGFSSPRGSYGDLSDDDSLPDLSVALSQSQPSGSARPTKRDRTSSFGNSQYSLTDGSPSKRSRTSARSTGSSSASGGSDDESEPPLTQEAGPSKPKRHGRVSSEEKARRAREKEEEKQRKQYEKEQEKQRKEREKEQKKAETEREKAEKKAQKQQERDERKAIQAKDKAENAAFKKANTLKRDKKAILPCMQVLFSDALTRKHSELSQLVTSALRERNPEAKRIIRDASPFQNYKTIRWRKHHTEKFNPKDRQWDVCEEYDAFERTALLWIDGADLVKDLGNLKTIVQEFRSHYDLTGCDDQTFILFHGVERHPGLNHDEVDKVLAELQMTMHTHHIFCNKLEDTATRLYNLTADLAMKPHKLMIERSHLPFCADIHIQTKKDPAEIWLQMLIQIPRLTEDNALGIVEDYPCFCSLMEAYEKAEREGRGGEDLLIDCKKRRTKAGTVAKNDRLGQALSRRVHTVFWGQDPLELVDKEHKEK</sequence>
<dbReference type="PANTHER" id="PTHR21077:SF5">
    <property type="entry name" value="CROSSOVER JUNCTION ENDONUCLEASE MMS4"/>
    <property type="match status" value="1"/>
</dbReference>
<protein>
    <submittedName>
        <fullName evidence="14">Uncharacterized protein</fullName>
    </submittedName>
</protein>
<evidence type="ECO:0000256" key="4">
    <source>
        <dbReference type="ARBA" id="ARBA00022723"/>
    </source>
</evidence>
<comment type="caution">
    <text evidence="14">The sequence shown here is derived from an EMBL/GenBank/DDBJ whole genome shotgun (WGS) entry which is preliminary data.</text>
</comment>
<evidence type="ECO:0000256" key="9">
    <source>
        <dbReference type="ARBA" id="ARBA00023172"/>
    </source>
</evidence>
<comment type="subcellular location">
    <subcellularLocation>
        <location evidence="2">Nucleus</location>
    </subcellularLocation>
</comment>
<comment type="cofactor">
    <cofactor evidence="1">
        <name>Mg(2+)</name>
        <dbReference type="ChEBI" id="CHEBI:18420"/>
    </cofactor>
</comment>
<accession>A0ABR2ZTN3</accession>
<keyword evidence="3" id="KW-0540">Nuclease</keyword>
<feature type="region of interest" description="Disordered" evidence="13">
    <location>
        <begin position="1"/>
        <end position="231"/>
    </location>
</feature>
<keyword evidence="9" id="KW-0233">DNA recombination</keyword>
<keyword evidence="5" id="KW-0255">Endonuclease</keyword>
<proteinExistence type="predicted"/>
<evidence type="ECO:0000256" key="6">
    <source>
        <dbReference type="ARBA" id="ARBA00022763"/>
    </source>
</evidence>
<gene>
    <name evidence="14" type="ORF">AAF712_008988</name>
</gene>
<feature type="compositionally biased region" description="Polar residues" evidence="13">
    <location>
        <begin position="105"/>
        <end position="117"/>
    </location>
</feature>
<dbReference type="InterPro" id="IPR033310">
    <property type="entry name" value="Mms4/EME1/EME2"/>
</dbReference>
<evidence type="ECO:0000256" key="1">
    <source>
        <dbReference type="ARBA" id="ARBA00001946"/>
    </source>
</evidence>
<keyword evidence="7" id="KW-0378">Hydrolase</keyword>
<evidence type="ECO:0000256" key="10">
    <source>
        <dbReference type="ARBA" id="ARBA00023204"/>
    </source>
</evidence>
<feature type="compositionally biased region" description="Acidic residues" evidence="13">
    <location>
        <begin position="46"/>
        <end position="56"/>
    </location>
</feature>
<feature type="compositionally biased region" description="Low complexity" evidence="13">
    <location>
        <begin position="126"/>
        <end position="138"/>
    </location>
</feature>
<dbReference type="Proteomes" id="UP001437256">
    <property type="component" value="Unassembled WGS sequence"/>
</dbReference>
<keyword evidence="15" id="KW-1185">Reference proteome</keyword>
<keyword evidence="4" id="KW-0479">Metal-binding</keyword>
<dbReference type="PANTHER" id="PTHR21077">
    <property type="entry name" value="EME1 PROTEIN"/>
    <property type="match status" value="1"/>
</dbReference>
<name>A0ABR2ZTN3_9AGAR</name>
<evidence type="ECO:0000256" key="7">
    <source>
        <dbReference type="ARBA" id="ARBA00022801"/>
    </source>
</evidence>
<evidence type="ECO:0000313" key="14">
    <source>
        <dbReference type="EMBL" id="KAL0064128.1"/>
    </source>
</evidence>
<keyword evidence="8" id="KW-0460">Magnesium</keyword>
<keyword evidence="10" id="KW-0234">DNA repair</keyword>
<keyword evidence="6" id="KW-0227">DNA damage</keyword>
<feature type="compositionally biased region" description="Polar residues" evidence="13">
    <location>
        <begin position="21"/>
        <end position="37"/>
    </location>
</feature>
<keyword evidence="12" id="KW-0469">Meiosis</keyword>
<evidence type="ECO:0000256" key="8">
    <source>
        <dbReference type="ARBA" id="ARBA00022842"/>
    </source>
</evidence>
<evidence type="ECO:0000256" key="13">
    <source>
        <dbReference type="SAM" id="MobiDB-lite"/>
    </source>
</evidence>
<dbReference type="EMBL" id="JBBXMP010000067">
    <property type="protein sequence ID" value="KAL0064128.1"/>
    <property type="molecule type" value="Genomic_DNA"/>
</dbReference>
<evidence type="ECO:0000256" key="2">
    <source>
        <dbReference type="ARBA" id="ARBA00004123"/>
    </source>
</evidence>
<evidence type="ECO:0000256" key="5">
    <source>
        <dbReference type="ARBA" id="ARBA00022759"/>
    </source>
</evidence>